<dbReference type="Pfam" id="PF04964">
    <property type="entry name" value="Flp_Fap"/>
    <property type="match status" value="1"/>
</dbReference>
<accession>A0AAU7JV26</accession>
<protein>
    <submittedName>
        <fullName evidence="2">Flp family type IVb pilin</fullName>
    </submittedName>
</protein>
<evidence type="ECO:0000313" key="2">
    <source>
        <dbReference type="EMBL" id="XBO44308.1"/>
    </source>
</evidence>
<proteinExistence type="predicted"/>
<gene>
    <name evidence="2" type="ORF">ABEG17_02975</name>
</gene>
<keyword evidence="1" id="KW-1133">Transmembrane helix</keyword>
<name>A0AAU7JV26_9MICO</name>
<dbReference type="EMBL" id="CP157483">
    <property type="protein sequence ID" value="XBO44308.1"/>
    <property type="molecule type" value="Genomic_DNA"/>
</dbReference>
<sequence length="81" mass="8480">MNTRSTPRNAVRGAGCGVTVRATSFVGELVRGRPGAHRDDRGATSVEYALMVSLIAVVIIAAVTLFGQNMVHLFNVPAAAL</sequence>
<reference evidence="2" key="1">
    <citation type="submission" date="2024-05" db="EMBL/GenBank/DDBJ databases">
        <authorList>
            <person name="Kim S."/>
            <person name="Heo J."/>
            <person name="Choi H."/>
            <person name="Choi Y."/>
            <person name="Kwon S.-W."/>
            <person name="Kim Y."/>
        </authorList>
    </citation>
    <scope>NUCLEOTIDE SEQUENCE</scope>
    <source>
        <strain evidence="2">KACC 23699</strain>
    </source>
</reference>
<keyword evidence="1" id="KW-0472">Membrane</keyword>
<dbReference type="InterPro" id="IPR007047">
    <property type="entry name" value="Flp_Fap"/>
</dbReference>
<evidence type="ECO:0000256" key="1">
    <source>
        <dbReference type="SAM" id="Phobius"/>
    </source>
</evidence>
<feature type="transmembrane region" description="Helical" evidence="1">
    <location>
        <begin position="48"/>
        <end position="67"/>
    </location>
</feature>
<keyword evidence="1" id="KW-0812">Transmembrane</keyword>
<dbReference type="RefSeq" id="WP_406831796.1">
    <property type="nucleotide sequence ID" value="NZ_CP157483.1"/>
</dbReference>
<dbReference type="AlphaFoldDB" id="A0AAU7JV26"/>
<organism evidence="2">
    <name type="scientific">Pedococcus sp. KACC 23699</name>
    <dbReference type="NCBI Taxonomy" id="3149228"/>
    <lineage>
        <taxon>Bacteria</taxon>
        <taxon>Bacillati</taxon>
        <taxon>Actinomycetota</taxon>
        <taxon>Actinomycetes</taxon>
        <taxon>Micrococcales</taxon>
        <taxon>Intrasporangiaceae</taxon>
        <taxon>Pedococcus</taxon>
    </lineage>
</organism>